<dbReference type="InterPro" id="IPR027473">
    <property type="entry name" value="L-asparaginase_C"/>
</dbReference>
<evidence type="ECO:0000259" key="11">
    <source>
        <dbReference type="Pfam" id="PF17763"/>
    </source>
</evidence>
<dbReference type="InterPro" id="IPR020827">
    <property type="entry name" value="Asparaginase/glutaminase_AS1"/>
</dbReference>
<feature type="active site" description="O-isoaspartyl threonine intermediate" evidence="5">
    <location>
        <position position="42"/>
    </location>
</feature>
<dbReference type="PRINTS" id="PR00139">
    <property type="entry name" value="ASNGLNASE"/>
</dbReference>
<feature type="binding site" evidence="6">
    <location>
        <position position="88"/>
    </location>
    <ligand>
        <name>substrate</name>
    </ligand>
</feature>
<proteinExistence type="inferred from homology"/>
<dbReference type="STRING" id="669874.A0A1E4TUZ3"/>
<keyword evidence="3" id="KW-0378">Hydrolase</keyword>
<evidence type="ECO:0000256" key="5">
    <source>
        <dbReference type="PIRSR" id="PIRSR001220-1"/>
    </source>
</evidence>
<dbReference type="PROSITE" id="PS51732">
    <property type="entry name" value="ASN_GLN_ASE_3"/>
    <property type="match status" value="1"/>
</dbReference>
<dbReference type="PROSITE" id="PS00144">
    <property type="entry name" value="ASN_GLN_ASE_1"/>
    <property type="match status" value="1"/>
</dbReference>
<dbReference type="InterPro" id="IPR027474">
    <property type="entry name" value="L-asparaginase_N"/>
</dbReference>
<sequence>MTKGDNLEIINDDLNLEHSAFSIRSQCSSNLPKIKILATGGTIASKGTTASQTAGYKVDLTIDELIQSVPDISGICDLQYEQIMNIDSSEMDSKHFLTLYHSIVKTLSTGIYDGIVITHGTDTMEETSFFLQCALTETDIPIVISGSMRPSSSISADGPMNLYQAIRIAACKQSIGRGVLVSLNDQISSGYYITKANANSLDTFNGRQGYLGNFVNNEIYYYYPPTKPLGLYNWNININTSLDEVTILYGHQGFNKKLIMLAVRELNSKGLVFAGCGAGSMAKEANELASEMWKNYNIPIIYSKRSIDGLVPKAALPKIDGFTGAVSAGYLNPQKARILLQLCLNNKLDIHQIRKVFEGVCGG</sequence>
<dbReference type="FunFam" id="3.40.50.1170:FF:000001">
    <property type="entry name" value="L-asparaginase 2"/>
    <property type="match status" value="1"/>
</dbReference>
<accession>A0A1E4TUZ3</accession>
<dbReference type="CDD" id="cd08964">
    <property type="entry name" value="L-asparaginase_II"/>
    <property type="match status" value="1"/>
</dbReference>
<evidence type="ECO:0000256" key="4">
    <source>
        <dbReference type="ARBA" id="ARBA00049366"/>
    </source>
</evidence>
<comment type="similarity">
    <text evidence="1 9">Belongs to the asparaginase 1 family.</text>
</comment>
<evidence type="ECO:0000256" key="7">
    <source>
        <dbReference type="PROSITE-ProRule" id="PRU10099"/>
    </source>
</evidence>
<dbReference type="InterPro" id="IPR006034">
    <property type="entry name" value="Asparaginase/glutaminase-like"/>
</dbReference>
<feature type="domain" description="L-asparaginase N-terminal" evidence="10">
    <location>
        <begin position="33"/>
        <end position="225"/>
    </location>
</feature>
<evidence type="ECO:0000259" key="10">
    <source>
        <dbReference type="Pfam" id="PF00710"/>
    </source>
</evidence>
<dbReference type="Proteomes" id="UP000094236">
    <property type="component" value="Unassembled WGS sequence"/>
</dbReference>
<dbReference type="AlphaFoldDB" id="A0A1E4TUZ3"/>
<evidence type="ECO:0000313" key="12">
    <source>
        <dbReference type="EMBL" id="ODV95603.1"/>
    </source>
</evidence>
<evidence type="ECO:0000256" key="3">
    <source>
        <dbReference type="ARBA" id="ARBA00022801"/>
    </source>
</evidence>
<evidence type="ECO:0000256" key="2">
    <source>
        <dbReference type="ARBA" id="ARBA00012920"/>
    </source>
</evidence>
<evidence type="ECO:0000256" key="6">
    <source>
        <dbReference type="PIRSR" id="PIRSR001220-2"/>
    </source>
</evidence>
<dbReference type="InterPro" id="IPR027475">
    <property type="entry name" value="Asparaginase/glutaminase_AS2"/>
</dbReference>
<dbReference type="PIRSF" id="PIRSF500176">
    <property type="entry name" value="L_ASNase"/>
    <property type="match status" value="1"/>
</dbReference>
<dbReference type="GO" id="GO:0006530">
    <property type="term" value="P:L-asparagine catabolic process"/>
    <property type="evidence" value="ECO:0007669"/>
    <property type="project" value="UniProtKB-ARBA"/>
</dbReference>
<dbReference type="EC" id="3.5.1.1" evidence="2"/>
<evidence type="ECO:0000256" key="9">
    <source>
        <dbReference type="RuleBase" id="RU004456"/>
    </source>
</evidence>
<feature type="domain" description="Asparaginase/glutaminase C-terminal" evidence="11">
    <location>
        <begin position="245"/>
        <end position="357"/>
    </location>
</feature>
<reference evidence="13" key="1">
    <citation type="submission" date="2016-05" db="EMBL/GenBank/DDBJ databases">
        <title>Comparative genomics of biotechnologically important yeasts.</title>
        <authorList>
            <consortium name="DOE Joint Genome Institute"/>
            <person name="Riley R."/>
            <person name="Haridas S."/>
            <person name="Wolfe K.H."/>
            <person name="Lopes M.R."/>
            <person name="Hittinger C.T."/>
            <person name="Goker M."/>
            <person name="Salamov A."/>
            <person name="Wisecaver J."/>
            <person name="Long T.M."/>
            <person name="Aerts A.L."/>
            <person name="Barry K."/>
            <person name="Choi C."/>
            <person name="Clum A."/>
            <person name="Coughlan A.Y."/>
            <person name="Deshpande S."/>
            <person name="Douglass A.P."/>
            <person name="Hanson S.J."/>
            <person name="Klenk H.-P."/>
            <person name="Labutti K."/>
            <person name="Lapidus A."/>
            <person name="Lindquist E."/>
            <person name="Lipzen A."/>
            <person name="Meier-Kolthoff J.P."/>
            <person name="Ohm R.A."/>
            <person name="Otillar R.P."/>
            <person name="Pangilinan J."/>
            <person name="Peng Y."/>
            <person name="Rokas A."/>
            <person name="Rosa C.A."/>
            <person name="Scheuner C."/>
            <person name="Sibirny A.A."/>
            <person name="Slot J.C."/>
            <person name="Stielow J.B."/>
            <person name="Sun H."/>
            <person name="Kurtzman C.P."/>
            <person name="Blackwell M."/>
            <person name="Grigoriev I.V."/>
            <person name="Jeffries T.W."/>
        </authorList>
    </citation>
    <scope>NUCLEOTIDE SEQUENCE [LARGE SCALE GENOMIC DNA]</scope>
    <source>
        <strain evidence="13">NRRL Y-2460</strain>
    </source>
</reference>
<dbReference type="PROSITE" id="PS00917">
    <property type="entry name" value="ASN_GLN_ASE_2"/>
    <property type="match status" value="1"/>
</dbReference>
<dbReference type="GO" id="GO:0004067">
    <property type="term" value="F:asparaginase activity"/>
    <property type="evidence" value="ECO:0007669"/>
    <property type="project" value="UniProtKB-UniRule"/>
</dbReference>
<dbReference type="EMBL" id="KV454014">
    <property type="protein sequence ID" value="ODV95603.1"/>
    <property type="molecule type" value="Genomic_DNA"/>
</dbReference>
<feature type="active site" evidence="7">
    <location>
        <position position="42"/>
    </location>
</feature>
<dbReference type="Gene3D" id="3.40.50.1170">
    <property type="entry name" value="L-asparaginase, N-terminal domain"/>
    <property type="match status" value="1"/>
</dbReference>
<feature type="binding site" evidence="6">
    <location>
        <begin position="121"/>
        <end position="122"/>
    </location>
    <ligand>
        <name>substrate</name>
    </ligand>
</feature>
<dbReference type="Pfam" id="PF00710">
    <property type="entry name" value="Asparaginase"/>
    <property type="match status" value="1"/>
</dbReference>
<keyword evidence="13" id="KW-1185">Reference proteome</keyword>
<dbReference type="PANTHER" id="PTHR11707">
    <property type="entry name" value="L-ASPARAGINASE"/>
    <property type="match status" value="1"/>
</dbReference>
<feature type="active site" evidence="8">
    <location>
        <position position="121"/>
    </location>
</feature>
<name>A0A1E4TUZ3_PACTA</name>
<dbReference type="InterPro" id="IPR040919">
    <property type="entry name" value="Asparaginase_C"/>
</dbReference>
<dbReference type="PIRSF" id="PIRSF001220">
    <property type="entry name" value="L-ASNase_gatD"/>
    <property type="match status" value="1"/>
</dbReference>
<organism evidence="12 13">
    <name type="scientific">Pachysolen tannophilus NRRL Y-2460</name>
    <dbReference type="NCBI Taxonomy" id="669874"/>
    <lineage>
        <taxon>Eukaryota</taxon>
        <taxon>Fungi</taxon>
        <taxon>Dikarya</taxon>
        <taxon>Ascomycota</taxon>
        <taxon>Saccharomycotina</taxon>
        <taxon>Pichiomycetes</taxon>
        <taxon>Pachysolenaceae</taxon>
        <taxon>Pachysolen</taxon>
    </lineage>
</organism>
<evidence type="ECO:0000313" key="13">
    <source>
        <dbReference type="Proteomes" id="UP000094236"/>
    </source>
</evidence>
<dbReference type="InterPro" id="IPR036152">
    <property type="entry name" value="Asp/glu_Ase-like_sf"/>
</dbReference>
<dbReference type="PANTHER" id="PTHR11707:SF28">
    <property type="entry name" value="60 KDA LYSOPHOSPHOLIPASE"/>
    <property type="match status" value="1"/>
</dbReference>
<dbReference type="Gene3D" id="3.40.50.40">
    <property type="match status" value="1"/>
</dbReference>
<dbReference type="NCBIfam" id="TIGR00520">
    <property type="entry name" value="asnASE_II"/>
    <property type="match status" value="1"/>
</dbReference>
<dbReference type="OrthoDB" id="542841at2759"/>
<gene>
    <name evidence="12" type="ORF">PACTADRAFT_76061</name>
</gene>
<dbReference type="InterPro" id="IPR004550">
    <property type="entry name" value="AsnASE_II"/>
</dbReference>
<evidence type="ECO:0000256" key="8">
    <source>
        <dbReference type="PROSITE-ProRule" id="PRU10100"/>
    </source>
</evidence>
<dbReference type="Pfam" id="PF17763">
    <property type="entry name" value="Asparaginase_C"/>
    <property type="match status" value="1"/>
</dbReference>
<comment type="catalytic activity">
    <reaction evidence="4">
        <text>L-asparagine + H2O = L-aspartate + NH4(+)</text>
        <dbReference type="Rhea" id="RHEA:21016"/>
        <dbReference type="ChEBI" id="CHEBI:15377"/>
        <dbReference type="ChEBI" id="CHEBI:28938"/>
        <dbReference type="ChEBI" id="CHEBI:29991"/>
        <dbReference type="ChEBI" id="CHEBI:58048"/>
        <dbReference type="EC" id="3.5.1.1"/>
    </reaction>
</comment>
<dbReference type="SUPFAM" id="SSF53774">
    <property type="entry name" value="Glutaminase/Asparaginase"/>
    <property type="match status" value="1"/>
</dbReference>
<evidence type="ECO:0000256" key="1">
    <source>
        <dbReference type="ARBA" id="ARBA00010518"/>
    </source>
</evidence>
<dbReference type="SMART" id="SM00870">
    <property type="entry name" value="Asparaginase"/>
    <property type="match status" value="1"/>
</dbReference>
<dbReference type="InterPro" id="IPR037152">
    <property type="entry name" value="L-asparaginase_N_sf"/>
</dbReference>
<protein>
    <recommendedName>
        <fullName evidence="2">asparaginase</fullName>
        <ecNumber evidence="2">3.5.1.1</ecNumber>
    </recommendedName>
</protein>